<comment type="caution">
    <text evidence="2">The sequence shown here is derived from an EMBL/GenBank/DDBJ whole genome shotgun (WGS) entry which is preliminary data.</text>
</comment>
<dbReference type="SFLD" id="SFLDS00003">
    <property type="entry name" value="Haloacid_Dehalogenase"/>
    <property type="match status" value="1"/>
</dbReference>
<feature type="chain" id="PRO_5044863940" evidence="1">
    <location>
        <begin position="21"/>
        <end position="346"/>
    </location>
</feature>
<dbReference type="Proteomes" id="UP001516023">
    <property type="component" value="Unassembled WGS sequence"/>
</dbReference>
<keyword evidence="3" id="KW-1185">Reference proteome</keyword>
<keyword evidence="1" id="KW-0732">Signal</keyword>
<proteinExistence type="predicted"/>
<organism evidence="2 3">
    <name type="scientific">Cyclotella cryptica</name>
    <dbReference type="NCBI Taxonomy" id="29204"/>
    <lineage>
        <taxon>Eukaryota</taxon>
        <taxon>Sar</taxon>
        <taxon>Stramenopiles</taxon>
        <taxon>Ochrophyta</taxon>
        <taxon>Bacillariophyta</taxon>
        <taxon>Coscinodiscophyceae</taxon>
        <taxon>Thalassiosirophycidae</taxon>
        <taxon>Stephanodiscales</taxon>
        <taxon>Stephanodiscaceae</taxon>
        <taxon>Cyclotella</taxon>
    </lineage>
</organism>
<dbReference type="InterPro" id="IPR023214">
    <property type="entry name" value="HAD_sf"/>
</dbReference>
<dbReference type="Gene3D" id="3.40.50.1000">
    <property type="entry name" value="HAD superfamily/HAD-like"/>
    <property type="match status" value="1"/>
</dbReference>
<sequence length="346" mass="39067">MVAWTARVFILFILSAFGDGHIDMFPRCFPTFSFISAVKIPSTELLCRQAHKLFSSSTASSNHLNPPRRRIRAISCDVTGTLVSFKGKIEEHYGNAARACGIELPPEQAACIPKMFKQAYKETCAIHPCFGNSEISSKEWWRRCVRKSFDLVGTSMTEPEQERVFQRVYSTFGSHAAYAAFPDAVPFLNWCHRRGIACGVISNADERYGDSILPMLGLQDSMQFLTFSKNVGFEKPHRKIFQAAMQEAEPWLCLTNSNVMDAGPLKPDEILHIGNDYEKDYVGATEAGFHAVLLDRYDEKEVADEWRANGALVYKDLIDVVEYLGRQQFELGSIECCLDPEHCYDI</sequence>
<dbReference type="NCBIfam" id="TIGR02252">
    <property type="entry name" value="DREG-2"/>
    <property type="match status" value="1"/>
</dbReference>
<protein>
    <submittedName>
        <fullName evidence="2">Uncharacterized protein</fullName>
    </submittedName>
</protein>
<dbReference type="SFLD" id="SFLDG01129">
    <property type="entry name" value="C1.5:_HAD__Beta-PGM__Phosphata"/>
    <property type="match status" value="1"/>
</dbReference>
<name>A0ABD3Q5A1_9STRA</name>
<dbReference type="AlphaFoldDB" id="A0ABD3Q5A1"/>
<gene>
    <name evidence="2" type="ORF">HJC23_009513</name>
</gene>
<evidence type="ECO:0000313" key="2">
    <source>
        <dbReference type="EMBL" id="KAL3795340.1"/>
    </source>
</evidence>
<dbReference type="PANTHER" id="PTHR47105">
    <property type="entry name" value="OS02G0173600 PROTEIN"/>
    <property type="match status" value="1"/>
</dbReference>
<dbReference type="PANTHER" id="PTHR47105:SF1">
    <property type="entry name" value="OS06G0665100 PROTEIN"/>
    <property type="match status" value="1"/>
</dbReference>
<dbReference type="InterPro" id="IPR011949">
    <property type="entry name" value="HAD-SF_hydro_IA_REG-2-like"/>
</dbReference>
<dbReference type="Pfam" id="PF00702">
    <property type="entry name" value="Hydrolase"/>
    <property type="match status" value="1"/>
</dbReference>
<dbReference type="SUPFAM" id="SSF56784">
    <property type="entry name" value="HAD-like"/>
    <property type="match status" value="1"/>
</dbReference>
<reference evidence="2 3" key="1">
    <citation type="journal article" date="2020" name="G3 (Bethesda)">
        <title>Improved Reference Genome for Cyclotella cryptica CCMP332, a Model for Cell Wall Morphogenesis, Salinity Adaptation, and Lipid Production in Diatoms (Bacillariophyta).</title>
        <authorList>
            <person name="Roberts W.R."/>
            <person name="Downey K.M."/>
            <person name="Ruck E.C."/>
            <person name="Traller J.C."/>
            <person name="Alverson A.J."/>
        </authorList>
    </citation>
    <scope>NUCLEOTIDE SEQUENCE [LARGE SCALE GENOMIC DNA]</scope>
    <source>
        <strain evidence="2 3">CCMP332</strain>
    </source>
</reference>
<accession>A0ABD3Q5A1</accession>
<dbReference type="EMBL" id="JABMIG020000072">
    <property type="protein sequence ID" value="KAL3795340.1"/>
    <property type="molecule type" value="Genomic_DNA"/>
</dbReference>
<dbReference type="Gene3D" id="1.10.150.720">
    <property type="entry name" value="Haloacid dehalogenase-like hydrolase"/>
    <property type="match status" value="1"/>
</dbReference>
<dbReference type="InterPro" id="IPR036412">
    <property type="entry name" value="HAD-like_sf"/>
</dbReference>
<feature type="signal peptide" evidence="1">
    <location>
        <begin position="1"/>
        <end position="20"/>
    </location>
</feature>
<dbReference type="InterPro" id="IPR044924">
    <property type="entry name" value="HAD-SF_hydro_IA_REG-2-like_cap"/>
</dbReference>
<evidence type="ECO:0000256" key="1">
    <source>
        <dbReference type="SAM" id="SignalP"/>
    </source>
</evidence>
<evidence type="ECO:0000313" key="3">
    <source>
        <dbReference type="Proteomes" id="UP001516023"/>
    </source>
</evidence>